<organism evidence="3 4">
    <name type="scientific">Bugula neritina</name>
    <name type="common">Brown bryozoan</name>
    <name type="synonym">Sertularia neritina</name>
    <dbReference type="NCBI Taxonomy" id="10212"/>
    <lineage>
        <taxon>Eukaryota</taxon>
        <taxon>Metazoa</taxon>
        <taxon>Spiralia</taxon>
        <taxon>Lophotrochozoa</taxon>
        <taxon>Bryozoa</taxon>
        <taxon>Gymnolaemata</taxon>
        <taxon>Cheilostomatida</taxon>
        <taxon>Flustrina</taxon>
        <taxon>Buguloidea</taxon>
        <taxon>Bugulidae</taxon>
        <taxon>Bugula</taxon>
    </lineage>
</organism>
<dbReference type="InterPro" id="IPR031440">
    <property type="entry name" value="DUF4670"/>
</dbReference>
<feature type="region of interest" description="Disordered" evidence="2">
    <location>
        <begin position="265"/>
        <end position="341"/>
    </location>
</feature>
<feature type="compositionally biased region" description="Basic and acidic residues" evidence="2">
    <location>
        <begin position="454"/>
        <end position="467"/>
    </location>
</feature>
<evidence type="ECO:0000313" key="3">
    <source>
        <dbReference type="EMBL" id="KAF6025257.1"/>
    </source>
</evidence>
<feature type="coiled-coil region" evidence="1">
    <location>
        <begin position="980"/>
        <end position="1115"/>
    </location>
</feature>
<feature type="region of interest" description="Disordered" evidence="2">
    <location>
        <begin position="516"/>
        <end position="661"/>
    </location>
</feature>
<dbReference type="PANTHER" id="PTHR21937:SF6">
    <property type="entry name" value="CCDC66 DOMAIN-CONTAINING PROTEIN"/>
    <property type="match status" value="1"/>
</dbReference>
<feature type="compositionally biased region" description="Low complexity" evidence="2">
    <location>
        <begin position="643"/>
        <end position="655"/>
    </location>
</feature>
<feature type="region of interest" description="Disordered" evidence="2">
    <location>
        <begin position="900"/>
        <end position="941"/>
    </location>
</feature>
<name>A0A7J7JGV7_BUGNE</name>
<proteinExistence type="predicted"/>
<evidence type="ECO:0000313" key="4">
    <source>
        <dbReference type="Proteomes" id="UP000593567"/>
    </source>
</evidence>
<feature type="compositionally biased region" description="Low complexity" evidence="2">
    <location>
        <begin position="305"/>
        <end position="314"/>
    </location>
</feature>
<gene>
    <name evidence="3" type="ORF">EB796_016425</name>
</gene>
<dbReference type="AlphaFoldDB" id="A0A7J7JGV7"/>
<feature type="region of interest" description="Disordered" evidence="2">
    <location>
        <begin position="769"/>
        <end position="816"/>
    </location>
</feature>
<feature type="compositionally biased region" description="Basic and acidic residues" evidence="2">
    <location>
        <begin position="292"/>
        <end position="302"/>
    </location>
</feature>
<feature type="compositionally biased region" description="Basic and acidic residues" evidence="2">
    <location>
        <begin position="614"/>
        <end position="642"/>
    </location>
</feature>
<dbReference type="PANTHER" id="PTHR21937">
    <property type="entry name" value="CCDC66 DOMAIN-CONTAINING PROTEIN"/>
    <property type="match status" value="1"/>
</dbReference>
<dbReference type="Proteomes" id="UP000593567">
    <property type="component" value="Unassembled WGS sequence"/>
</dbReference>
<dbReference type="OrthoDB" id="10072545at2759"/>
<keyword evidence="1" id="KW-0175">Coiled coil</keyword>
<feature type="compositionally biased region" description="Basic and acidic residues" evidence="2">
    <location>
        <begin position="779"/>
        <end position="816"/>
    </location>
</feature>
<keyword evidence="4" id="KW-1185">Reference proteome</keyword>
<evidence type="ECO:0000256" key="1">
    <source>
        <dbReference type="SAM" id="Coils"/>
    </source>
</evidence>
<dbReference type="EMBL" id="VXIV02002479">
    <property type="protein sequence ID" value="KAF6025257.1"/>
    <property type="molecule type" value="Genomic_DNA"/>
</dbReference>
<comment type="caution">
    <text evidence="3">The sequence shown here is derived from an EMBL/GenBank/DDBJ whole genome shotgun (WGS) entry which is preliminary data.</text>
</comment>
<sequence length="1156" mass="131611">MLSTLSQGYGTWDGSTTFKMPEDTDCLPILKTASHKHGVTIKRDNSSRHRVVTVEEASGCIHMPKTYLTRKGALVLFSSEDDKQTDVSSKKAKRAENVAKMLEQLGNVRRLVASILFLNDTEAPDPDVSVSDNQNQIFMGFLRTLDNILHKQKMQPGCDLAFYLRALRIHARKLSDIATAEIVDEIDALLATPSSSSRPSTTATRSSRVLSSAKLTASLKSDTYMGRKILYPTLDPTVPLFDCTNPPFSTHFTWPNANQSSMVGDEAMHETDNNQEVGSRRVSRSASMASDRQTDTQTDSRRPKSVSSVSVTSSARTGHRRSDSRVSAATSGSLIDDPTLYEEVDIPLPQELSGPEPDSDLEGEYFKTVLNVDELPNTLELRVDQSEVGIVNPTSIEQARHLTNTPDVAQGFRVSGLPMTPEFTLRPGASNSTFNIEDTQIKPAALTSGSASDKSSEKSVSRSKERFSSSSYSSRHSETNDTSAAQTKTTSKSEDEFSSGNDESFEISVVLGTKGRKTQTSQINRKLATTEEPAVSNKISTHLPELATKESLSSESEDRCTPSPISRPLSDESHTSAKYSSTRKTSTSSTSVLTLEPILRPTERSSQPEVKVISSEKETLQLPEIQDKVEKKKPLKSLDEKPQAATPTHPTTTTALDAGPQLDITQLATEPVPDKPKPEIIYHLQETPRPQSKVREADVEALKRAEQLQVEDQKVLEALMKDPKEVQDMMASNLADEFDESGLTAEEMELAQELLRQKLEEAEKGIAKNLAAKSPAALKGEEKKSKDIKTPKANETKTKKKTPKESEPEVVVDDAKAKRKELIEKKERIRQAKKLDHERRMAEKKALQEQILIKAKERQALHNEQERKLREMKEKEDYAHALAEEARQQEEMARVALAESRRLAKEERERRRKEELERRKEDAIRRREEQKKMQEAARQKELDMLEKISDAETVRRLREEESRRREEEEWKMQAKLMEEERFARLKAEEEEARIANIEREAEEQAMARLVEERMEAERHQRELELKKQNLRELENARKAQVEAEQRKIEEDLKRKLLEEEQEREAERQRILELKRLEAEAQEKMRQEIEERRRRLMELRQQNIEKKKHLETIKKNQAYTKPWVFSYYVKWPRESYERLMGSLDKRRLPVKKTQPTK</sequence>
<evidence type="ECO:0000256" key="2">
    <source>
        <dbReference type="SAM" id="MobiDB-lite"/>
    </source>
</evidence>
<accession>A0A7J7JGV7</accession>
<feature type="region of interest" description="Disordered" evidence="2">
    <location>
        <begin position="441"/>
        <end position="502"/>
    </location>
</feature>
<feature type="compositionally biased region" description="Low complexity" evidence="2">
    <location>
        <begin position="576"/>
        <end position="591"/>
    </location>
</feature>
<protein>
    <submittedName>
        <fullName evidence="3">Uncharacterized protein</fullName>
    </submittedName>
</protein>
<reference evidence="3" key="1">
    <citation type="submission" date="2020-06" db="EMBL/GenBank/DDBJ databases">
        <title>Draft genome of Bugula neritina, a colonial animal packing powerful symbionts and potential medicines.</title>
        <authorList>
            <person name="Rayko M."/>
        </authorList>
    </citation>
    <scope>NUCLEOTIDE SEQUENCE [LARGE SCALE GENOMIC DNA]</scope>
    <source>
        <strain evidence="3">Kwan_BN1</strain>
    </source>
</reference>